<keyword evidence="7 9" id="KW-0675">Receptor</keyword>
<keyword evidence="2" id="KW-1003">Cell membrane</keyword>
<dbReference type="STRING" id="7719.ENSCINP00000024469"/>
<dbReference type="GO" id="GO:0071880">
    <property type="term" value="P:adenylate cyclase-activating adrenergic receptor signaling pathway"/>
    <property type="evidence" value="ECO:0000318"/>
    <property type="project" value="GO_Central"/>
</dbReference>
<feature type="transmembrane region" description="Helical" evidence="10">
    <location>
        <begin position="36"/>
        <end position="59"/>
    </location>
</feature>
<name>F7BLL2_CIOIN</name>
<evidence type="ECO:0000256" key="1">
    <source>
        <dbReference type="ARBA" id="ARBA00004651"/>
    </source>
</evidence>
<dbReference type="GO" id="GO:0004930">
    <property type="term" value="F:G protein-coupled receptor activity"/>
    <property type="evidence" value="ECO:0000318"/>
    <property type="project" value="GO_Central"/>
</dbReference>
<dbReference type="SUPFAM" id="SSF81321">
    <property type="entry name" value="Family A G protein-coupled receptor-like"/>
    <property type="match status" value="1"/>
</dbReference>
<dbReference type="HOGENOM" id="CLU_009579_11_0_1"/>
<evidence type="ECO:0000256" key="9">
    <source>
        <dbReference type="RuleBase" id="RU000688"/>
    </source>
</evidence>
<feature type="transmembrane region" description="Helical" evidence="10">
    <location>
        <begin position="68"/>
        <end position="88"/>
    </location>
</feature>
<dbReference type="PROSITE" id="PS00237">
    <property type="entry name" value="G_PROTEIN_RECEP_F1_1"/>
    <property type="match status" value="1"/>
</dbReference>
<keyword evidence="13" id="KW-1185">Reference proteome</keyword>
<dbReference type="GO" id="GO:0043410">
    <property type="term" value="P:positive regulation of MAPK cascade"/>
    <property type="evidence" value="ECO:0000318"/>
    <property type="project" value="GO_Central"/>
</dbReference>
<keyword evidence="6 10" id="KW-0472">Membrane</keyword>
<dbReference type="GO" id="GO:0005886">
    <property type="term" value="C:plasma membrane"/>
    <property type="evidence" value="ECO:0000318"/>
    <property type="project" value="GO_Central"/>
</dbReference>
<evidence type="ECO:0000259" key="11">
    <source>
        <dbReference type="PROSITE" id="PS50262"/>
    </source>
</evidence>
<feature type="domain" description="G-protein coupled receptors family 1 profile" evidence="11">
    <location>
        <begin position="48"/>
        <end position="318"/>
    </location>
</feature>
<reference evidence="12" key="3">
    <citation type="submission" date="2025-08" db="UniProtKB">
        <authorList>
            <consortium name="Ensembl"/>
        </authorList>
    </citation>
    <scope>IDENTIFICATION</scope>
</reference>
<dbReference type="InterPro" id="IPR000276">
    <property type="entry name" value="GPCR_Rhodpsn"/>
</dbReference>
<evidence type="ECO:0000256" key="4">
    <source>
        <dbReference type="ARBA" id="ARBA00022989"/>
    </source>
</evidence>
<evidence type="ECO:0000256" key="7">
    <source>
        <dbReference type="ARBA" id="ARBA00023170"/>
    </source>
</evidence>
<evidence type="ECO:0000256" key="8">
    <source>
        <dbReference type="ARBA" id="ARBA00023224"/>
    </source>
</evidence>
<dbReference type="Proteomes" id="UP000008144">
    <property type="component" value="Chromosome 2"/>
</dbReference>
<keyword evidence="3 9" id="KW-0812">Transmembrane</keyword>
<evidence type="ECO:0000313" key="13">
    <source>
        <dbReference type="Proteomes" id="UP000008144"/>
    </source>
</evidence>
<dbReference type="Pfam" id="PF00001">
    <property type="entry name" value="7tm_1"/>
    <property type="match status" value="1"/>
</dbReference>
<feature type="transmembrane region" description="Helical" evidence="10">
    <location>
        <begin position="149"/>
        <end position="172"/>
    </location>
</feature>
<evidence type="ECO:0000256" key="2">
    <source>
        <dbReference type="ARBA" id="ARBA00022475"/>
    </source>
</evidence>
<protein>
    <recommendedName>
        <fullName evidence="11">G-protein coupled receptors family 1 profile domain-containing protein</fullName>
    </recommendedName>
</protein>
<dbReference type="AlphaFoldDB" id="F7BLL2"/>
<sequence>LTNFTTQGLPNVSELFPNIENETNGSNIAYKVGLSILLGSICTVTVLGNLIVIFTAILFRQLRTIPNMFIISLASADLLMGTIVLPMWSHYVIGDFKWSLGFFWCDVWTSIDVLSVTASIGTLCAISLDRFVAITMPFKYATKMTRPRARFIIGFIWMVSGTIAFVPINLGWWKTNKPEDLECYDSPTCCEFRPNVIYAVVSSCISFYIPLIIMICAYSVVFKSKAMFAFWRPDYLSVKIFISTTVAIQKRGVLPWEKREHRAVITMGIIMGTFVVCWLPFFIVNIAQSVTKITRFRYPFLMVNCLGYTNSLFNPIIYCRSEEFRKAFKRVL</sequence>
<dbReference type="PRINTS" id="PR00237">
    <property type="entry name" value="GPCRRHODOPSN"/>
</dbReference>
<dbReference type="PANTHER" id="PTHR24248:SF195">
    <property type="entry name" value="D(1) DOPAMINE RECEPTOR-LIKE"/>
    <property type="match status" value="1"/>
</dbReference>
<comment type="similarity">
    <text evidence="9">Belongs to the G-protein coupled receptor 1 family.</text>
</comment>
<dbReference type="InterPro" id="IPR017452">
    <property type="entry name" value="GPCR_Rhodpsn_7TM"/>
</dbReference>
<feature type="transmembrane region" description="Helical" evidence="10">
    <location>
        <begin position="196"/>
        <end position="222"/>
    </location>
</feature>
<dbReference type="Ensembl" id="ENSCINT00000024715.2">
    <property type="protein sequence ID" value="ENSCINP00000024469.2"/>
    <property type="gene ID" value="ENSCING00000013284.2"/>
</dbReference>
<dbReference type="PANTHER" id="PTHR24248">
    <property type="entry name" value="ADRENERGIC RECEPTOR-RELATED G-PROTEIN COUPLED RECEPTOR"/>
    <property type="match status" value="1"/>
</dbReference>
<dbReference type="PROSITE" id="PS50262">
    <property type="entry name" value="G_PROTEIN_RECEP_F1_2"/>
    <property type="match status" value="1"/>
</dbReference>
<accession>F7BLL2</accession>
<reference evidence="13" key="1">
    <citation type="journal article" date="2002" name="Science">
        <title>The draft genome of Ciona intestinalis: insights into chordate and vertebrate origins.</title>
        <authorList>
            <person name="Dehal P."/>
            <person name="Satou Y."/>
            <person name="Campbell R.K."/>
            <person name="Chapman J."/>
            <person name="Degnan B."/>
            <person name="De Tomaso A."/>
            <person name="Davidson B."/>
            <person name="Di Gregorio A."/>
            <person name="Gelpke M."/>
            <person name="Goodstein D.M."/>
            <person name="Harafuji N."/>
            <person name="Hastings K.E."/>
            <person name="Ho I."/>
            <person name="Hotta K."/>
            <person name="Huang W."/>
            <person name="Kawashima T."/>
            <person name="Lemaire P."/>
            <person name="Martinez D."/>
            <person name="Meinertzhagen I.A."/>
            <person name="Necula S."/>
            <person name="Nonaka M."/>
            <person name="Putnam N."/>
            <person name="Rash S."/>
            <person name="Saiga H."/>
            <person name="Satake M."/>
            <person name="Terry A."/>
            <person name="Yamada L."/>
            <person name="Wang H.G."/>
            <person name="Awazu S."/>
            <person name="Azumi K."/>
            <person name="Boore J."/>
            <person name="Branno M."/>
            <person name="Chin-Bow S."/>
            <person name="DeSantis R."/>
            <person name="Doyle S."/>
            <person name="Francino P."/>
            <person name="Keys D.N."/>
            <person name="Haga S."/>
            <person name="Hayashi H."/>
            <person name="Hino K."/>
            <person name="Imai K.S."/>
            <person name="Inaba K."/>
            <person name="Kano S."/>
            <person name="Kobayashi K."/>
            <person name="Kobayashi M."/>
            <person name="Lee B.I."/>
            <person name="Makabe K.W."/>
            <person name="Manohar C."/>
            <person name="Matassi G."/>
            <person name="Medina M."/>
            <person name="Mochizuki Y."/>
            <person name="Mount S."/>
            <person name="Morishita T."/>
            <person name="Miura S."/>
            <person name="Nakayama A."/>
            <person name="Nishizaka S."/>
            <person name="Nomoto H."/>
            <person name="Ohta F."/>
            <person name="Oishi K."/>
            <person name="Rigoutsos I."/>
            <person name="Sano M."/>
            <person name="Sasaki A."/>
            <person name="Sasakura Y."/>
            <person name="Shoguchi E."/>
            <person name="Shin-i T."/>
            <person name="Spagnuolo A."/>
            <person name="Stainier D."/>
            <person name="Suzuki M.M."/>
            <person name="Tassy O."/>
            <person name="Takatori N."/>
            <person name="Tokuoka M."/>
            <person name="Yagi K."/>
            <person name="Yoshizaki F."/>
            <person name="Wada S."/>
            <person name="Zhang C."/>
            <person name="Hyatt P.D."/>
            <person name="Larimer F."/>
            <person name="Detter C."/>
            <person name="Doggett N."/>
            <person name="Glavina T."/>
            <person name="Hawkins T."/>
            <person name="Richardson P."/>
            <person name="Lucas S."/>
            <person name="Kohara Y."/>
            <person name="Levine M."/>
            <person name="Satoh N."/>
            <person name="Rokhsar D.S."/>
        </authorList>
    </citation>
    <scope>NUCLEOTIDE SEQUENCE [LARGE SCALE GENOMIC DNA]</scope>
</reference>
<reference evidence="12" key="4">
    <citation type="submission" date="2025-09" db="UniProtKB">
        <authorList>
            <consortium name="Ensembl"/>
        </authorList>
    </citation>
    <scope>IDENTIFICATION</scope>
</reference>
<dbReference type="EMBL" id="EAAA01001428">
    <property type="status" value="NOT_ANNOTATED_CDS"/>
    <property type="molecule type" value="Genomic_DNA"/>
</dbReference>
<feature type="transmembrane region" description="Helical" evidence="10">
    <location>
        <begin position="108"/>
        <end position="128"/>
    </location>
</feature>
<comment type="subcellular location">
    <subcellularLocation>
        <location evidence="1">Cell membrane</location>
        <topology evidence="1">Multi-pass membrane protein</topology>
    </subcellularLocation>
</comment>
<keyword evidence="8 9" id="KW-0807">Transducer</keyword>
<evidence type="ECO:0000313" key="12">
    <source>
        <dbReference type="Ensembl" id="ENSCINP00000024469.2"/>
    </source>
</evidence>
<evidence type="ECO:0000256" key="5">
    <source>
        <dbReference type="ARBA" id="ARBA00023040"/>
    </source>
</evidence>
<dbReference type="EMBL" id="EAAA01001429">
    <property type="status" value="NOT_ANNOTATED_CDS"/>
    <property type="molecule type" value="Genomic_DNA"/>
</dbReference>
<dbReference type="InParanoid" id="F7BLL2"/>
<evidence type="ECO:0000256" key="6">
    <source>
        <dbReference type="ARBA" id="ARBA00023136"/>
    </source>
</evidence>
<dbReference type="GeneTree" id="ENSGT00940000167322"/>
<dbReference type="Gene3D" id="1.20.1070.10">
    <property type="entry name" value="Rhodopsin 7-helix transmembrane proteins"/>
    <property type="match status" value="1"/>
</dbReference>
<keyword evidence="4 10" id="KW-1133">Transmembrane helix</keyword>
<dbReference type="SMART" id="SM01381">
    <property type="entry name" value="7TM_GPCR_Srsx"/>
    <property type="match status" value="1"/>
</dbReference>
<evidence type="ECO:0000256" key="10">
    <source>
        <dbReference type="SAM" id="Phobius"/>
    </source>
</evidence>
<reference evidence="12" key="2">
    <citation type="journal article" date="2008" name="Genome Biol.">
        <title>Improved genome assembly and evidence-based global gene model set for the chordate Ciona intestinalis: new insight into intron and operon populations.</title>
        <authorList>
            <person name="Satou Y."/>
            <person name="Mineta K."/>
            <person name="Ogasawara M."/>
            <person name="Sasakura Y."/>
            <person name="Shoguchi E."/>
            <person name="Ueno K."/>
            <person name="Yamada L."/>
            <person name="Matsumoto J."/>
            <person name="Wasserscheid J."/>
            <person name="Dewar K."/>
            <person name="Wiley G.B."/>
            <person name="Macmil S.L."/>
            <person name="Roe B.A."/>
            <person name="Zeller R.W."/>
            <person name="Hastings K.E."/>
            <person name="Lemaire P."/>
            <person name="Lindquist E."/>
            <person name="Endo T."/>
            <person name="Hotta K."/>
            <person name="Inaba K."/>
        </authorList>
    </citation>
    <scope>NUCLEOTIDE SEQUENCE [LARGE SCALE GENOMIC DNA]</scope>
    <source>
        <strain evidence="12">wild type</strain>
    </source>
</reference>
<proteinExistence type="inferred from homology"/>
<keyword evidence="5 9" id="KW-0297">G-protein coupled receptor</keyword>
<feature type="transmembrane region" description="Helical" evidence="10">
    <location>
        <begin position="298"/>
        <end position="319"/>
    </location>
</feature>
<evidence type="ECO:0000256" key="3">
    <source>
        <dbReference type="ARBA" id="ARBA00022692"/>
    </source>
</evidence>
<feature type="transmembrane region" description="Helical" evidence="10">
    <location>
        <begin position="264"/>
        <end position="286"/>
    </location>
</feature>
<organism evidence="12 13">
    <name type="scientific">Ciona intestinalis</name>
    <name type="common">Transparent sea squirt</name>
    <name type="synonym">Ascidia intestinalis</name>
    <dbReference type="NCBI Taxonomy" id="7719"/>
    <lineage>
        <taxon>Eukaryota</taxon>
        <taxon>Metazoa</taxon>
        <taxon>Chordata</taxon>
        <taxon>Tunicata</taxon>
        <taxon>Ascidiacea</taxon>
        <taxon>Phlebobranchia</taxon>
        <taxon>Cionidae</taxon>
        <taxon>Ciona</taxon>
    </lineage>
</organism>
<dbReference type="OMA" id="CEFWISI"/>